<dbReference type="NCBIfam" id="TIGR01498">
    <property type="entry name" value="folK"/>
    <property type="match status" value="1"/>
</dbReference>
<dbReference type="Gene3D" id="3.30.70.560">
    <property type="entry name" value="7,8-Dihydro-6-hydroxymethylpterin-pyrophosphokinase HPPK"/>
    <property type="match status" value="1"/>
</dbReference>
<evidence type="ECO:0000256" key="2">
    <source>
        <dbReference type="ARBA" id="ARBA00005051"/>
    </source>
</evidence>
<comment type="similarity">
    <text evidence="3">In the N-terminal section; belongs to the DHNA family.</text>
</comment>
<dbReference type="InterPro" id="IPR035907">
    <property type="entry name" value="Hppk_sf"/>
</dbReference>
<dbReference type="RefSeq" id="WP_304600238.1">
    <property type="nucleotide sequence ID" value="NZ_JAUQYP010000001.1"/>
</dbReference>
<evidence type="ECO:0000256" key="3">
    <source>
        <dbReference type="ARBA" id="ARBA00009640"/>
    </source>
</evidence>
<dbReference type="NCBIfam" id="TIGR00526">
    <property type="entry name" value="folB_dom"/>
    <property type="match status" value="1"/>
</dbReference>
<dbReference type="EMBL" id="JAUQYP010000001">
    <property type="protein sequence ID" value="MDO8106588.1"/>
    <property type="molecule type" value="Genomic_DNA"/>
</dbReference>
<keyword evidence="7" id="KW-0067">ATP-binding</keyword>
<feature type="region of interest" description="Disordered" evidence="10">
    <location>
        <begin position="218"/>
        <end position="259"/>
    </location>
</feature>
<dbReference type="InterPro" id="IPR000550">
    <property type="entry name" value="Hppk"/>
</dbReference>
<dbReference type="Pfam" id="PF02152">
    <property type="entry name" value="FolB"/>
    <property type="match status" value="1"/>
</dbReference>
<feature type="compositionally biased region" description="Low complexity" evidence="10">
    <location>
        <begin position="151"/>
        <end position="175"/>
    </location>
</feature>
<evidence type="ECO:0000256" key="5">
    <source>
        <dbReference type="ARBA" id="ARBA00022741"/>
    </source>
</evidence>
<evidence type="ECO:0000256" key="6">
    <source>
        <dbReference type="ARBA" id="ARBA00022777"/>
    </source>
</evidence>
<dbReference type="PROSITE" id="PS00794">
    <property type="entry name" value="HPPK"/>
    <property type="match status" value="1"/>
</dbReference>
<dbReference type="PANTHER" id="PTHR43071">
    <property type="entry name" value="2-AMINO-4-HYDROXY-6-HYDROXYMETHYLDIHYDROPTERIDINE PYROPHOSPHOKINASE"/>
    <property type="match status" value="1"/>
</dbReference>
<evidence type="ECO:0000256" key="1">
    <source>
        <dbReference type="ARBA" id="ARBA00000198"/>
    </source>
</evidence>
<keyword evidence="4 12" id="KW-0808">Transferase</keyword>
<reference evidence="12 13" key="1">
    <citation type="submission" date="2023-07" db="EMBL/GenBank/DDBJ databases">
        <title>Description of novel actinomycetes strains, isolated from tidal flat sediment.</title>
        <authorList>
            <person name="Lu C."/>
        </authorList>
    </citation>
    <scope>NUCLEOTIDE SEQUENCE [LARGE SCALE GENOMIC DNA]</scope>
    <source>
        <strain evidence="12 13">SYSU T00b441</strain>
    </source>
</reference>
<evidence type="ECO:0000256" key="7">
    <source>
        <dbReference type="ARBA" id="ARBA00022840"/>
    </source>
</evidence>
<comment type="similarity">
    <text evidence="9">Belongs to the DHNA family.</text>
</comment>
<dbReference type="Gene3D" id="3.30.1130.10">
    <property type="match status" value="1"/>
</dbReference>
<comment type="function">
    <text evidence="9">Catalyzes the conversion of 7,8-dihydroneopterin to 6-hydroxymethyl-7,8-dihydropterin.</text>
</comment>
<proteinExistence type="inferred from homology"/>
<sequence length="437" mass="45278">MAEDRIRIAGIRATGYHGVLDHERRDGQVFVADVLLHLDTREAAEHDDLTRTVDYGAVAAQVHDVLTGPPADLVETVAERIAAAVLEHDAVQAVDVVLHKPQAPIGVPFADVTVEVHRSREHPPAVASRRTQAAEQASPGGRGATRLPGDPVGAPVAPPQVSSPVAPPQVSSPAGRAGESAATPPPVLPFPDLDNPLEDLPADAPSGPAYAVPTWSPVIAQPDPGPGAPVPGLEPLTGPHDAVAPGAAGPRSDEPDGPTDVMDAVPPEAVDVVLALGSNLGPSREILRAAIGELDAVDGLEVTAVAPLARTAAVGGPDQADFLNTVVLGRTTLSPRALLRACQAVEAHAGRERIERWGPRTLDIDLVVHGSTVAVADDLELPHPRAHQRAFVLEPWAQVDPDAWLPGLGGGPVAVLAGTAPDRGGIRWLALDWWTTG</sequence>
<comment type="catalytic activity">
    <reaction evidence="1">
        <text>6-hydroxymethyl-7,8-dihydropterin + ATP = (7,8-dihydropterin-6-yl)methyl diphosphate + AMP + H(+)</text>
        <dbReference type="Rhea" id="RHEA:11412"/>
        <dbReference type="ChEBI" id="CHEBI:15378"/>
        <dbReference type="ChEBI" id="CHEBI:30616"/>
        <dbReference type="ChEBI" id="CHEBI:44841"/>
        <dbReference type="ChEBI" id="CHEBI:72950"/>
        <dbReference type="ChEBI" id="CHEBI:456215"/>
        <dbReference type="EC" id="2.7.6.3"/>
    </reaction>
</comment>
<feature type="domain" description="7,8-dihydro-6-hydroxymethylpterin-pyrophosphokinase" evidence="11">
    <location>
        <begin position="356"/>
        <end position="367"/>
    </location>
</feature>
<dbReference type="EC" id="4.1.2.25" evidence="9"/>
<dbReference type="SUPFAM" id="SSF55083">
    <property type="entry name" value="6-hydroxymethyl-7,8-dihydropterin pyrophosphokinase, HPPK"/>
    <property type="match status" value="1"/>
</dbReference>
<dbReference type="SUPFAM" id="SSF55620">
    <property type="entry name" value="Tetrahydrobiopterin biosynthesis enzymes-like"/>
    <property type="match status" value="1"/>
</dbReference>
<dbReference type="CDD" id="cd00534">
    <property type="entry name" value="DHNA_DHNTPE"/>
    <property type="match status" value="1"/>
</dbReference>
<dbReference type="NCBIfam" id="TIGR00525">
    <property type="entry name" value="folB"/>
    <property type="match status" value="1"/>
</dbReference>
<dbReference type="PANTHER" id="PTHR43071:SF1">
    <property type="entry name" value="2-AMINO-4-HYDROXY-6-HYDROXYMETHYLDIHYDROPTERIDINE PYROPHOSPHOKINASE"/>
    <property type="match status" value="1"/>
</dbReference>
<evidence type="ECO:0000256" key="10">
    <source>
        <dbReference type="SAM" id="MobiDB-lite"/>
    </source>
</evidence>
<dbReference type="SMART" id="SM00905">
    <property type="entry name" value="FolB"/>
    <property type="match status" value="1"/>
</dbReference>
<evidence type="ECO:0000313" key="12">
    <source>
        <dbReference type="EMBL" id="MDO8106588.1"/>
    </source>
</evidence>
<dbReference type="InterPro" id="IPR006156">
    <property type="entry name" value="Dihydroneopterin_aldolase"/>
</dbReference>
<keyword evidence="13" id="KW-1185">Reference proteome</keyword>
<comment type="pathway">
    <text evidence="2">Cofactor biosynthesis; tetrahydrofolate biosynthesis; 2-amino-4-hydroxy-6-hydroxymethyl-7,8-dihydropteridine diphosphate from 7,8-dihydroneopterin triphosphate: step 4/4.</text>
</comment>
<comment type="catalytic activity">
    <reaction evidence="9">
        <text>7,8-dihydroneopterin = 6-hydroxymethyl-7,8-dihydropterin + glycolaldehyde</text>
        <dbReference type="Rhea" id="RHEA:10540"/>
        <dbReference type="ChEBI" id="CHEBI:17001"/>
        <dbReference type="ChEBI" id="CHEBI:17071"/>
        <dbReference type="ChEBI" id="CHEBI:44841"/>
        <dbReference type="EC" id="4.1.2.25"/>
    </reaction>
</comment>
<protein>
    <recommendedName>
        <fullName evidence="9">Bifunctional folate synthesis protein</fullName>
    </recommendedName>
    <domain>
        <recommendedName>
            <fullName evidence="9">Dihydroneopterin aldolase</fullName>
            <shortName evidence="9">DHNA</shortName>
            <ecNumber evidence="9">4.1.2.25</ecNumber>
        </recommendedName>
        <alternativeName>
            <fullName evidence="9">7,8-dihydroneopterin aldolase</fullName>
        </alternativeName>
    </domain>
    <domain>
        <recommendedName>
            <fullName evidence="9">2-amino-4-hydroxy-6-hydroxymethyldihydropteridine pyrophosphokinase</fullName>
            <ecNumber evidence="9">2.7.6.3</ecNumber>
        </recommendedName>
        <alternativeName>
            <fullName evidence="9">6-hydroxymethyl-7,8-dihydropterin pyrophosphokinase</fullName>
            <shortName evidence="9">PPPK</shortName>
        </alternativeName>
        <alternativeName>
            <fullName evidence="9">7,8-dihydro-6-hydroxymethylpterin pyrophosphokinase</fullName>
            <shortName evidence="9">HPPK</shortName>
        </alternativeName>
    </domain>
</protein>
<name>A0ABT9DBL1_9CELL</name>
<accession>A0ABT9DBL1</accession>
<dbReference type="InterPro" id="IPR006157">
    <property type="entry name" value="FolB_dom"/>
</dbReference>
<comment type="pathway">
    <text evidence="9">Cofactor biosynthesis; tetrahydrofolate biosynthesis; 2-amino-4-hydroxy-6-hydroxymethyl-7,8-dihydropteridine diphosphate from 7,8-dihydroneopterin triphosphate: step 3/4.</text>
</comment>
<evidence type="ECO:0000313" key="13">
    <source>
        <dbReference type="Proteomes" id="UP001232536"/>
    </source>
</evidence>
<organism evidence="12 13">
    <name type="scientific">Actinotalea lenta</name>
    <dbReference type="NCBI Taxonomy" id="3064654"/>
    <lineage>
        <taxon>Bacteria</taxon>
        <taxon>Bacillati</taxon>
        <taxon>Actinomycetota</taxon>
        <taxon>Actinomycetes</taxon>
        <taxon>Micrococcales</taxon>
        <taxon>Cellulomonadaceae</taxon>
        <taxon>Actinotalea</taxon>
    </lineage>
</organism>
<gene>
    <name evidence="12" type="primary">folK</name>
    <name evidence="12" type="ORF">Q6348_05185</name>
</gene>
<dbReference type="CDD" id="cd00483">
    <property type="entry name" value="HPPK"/>
    <property type="match status" value="1"/>
</dbReference>
<feature type="region of interest" description="Disordered" evidence="10">
    <location>
        <begin position="118"/>
        <end position="205"/>
    </location>
</feature>
<keyword evidence="5" id="KW-0547">Nucleotide-binding</keyword>
<evidence type="ECO:0000256" key="4">
    <source>
        <dbReference type="ARBA" id="ARBA00022679"/>
    </source>
</evidence>
<evidence type="ECO:0000256" key="8">
    <source>
        <dbReference type="ARBA" id="ARBA00022909"/>
    </source>
</evidence>
<evidence type="ECO:0000259" key="11">
    <source>
        <dbReference type="PROSITE" id="PS00794"/>
    </source>
</evidence>
<dbReference type="Pfam" id="PF01288">
    <property type="entry name" value="HPPK"/>
    <property type="match status" value="1"/>
</dbReference>
<dbReference type="EC" id="2.7.6.3" evidence="9"/>
<comment type="caution">
    <text evidence="12">The sequence shown here is derived from an EMBL/GenBank/DDBJ whole genome shotgun (WGS) entry which is preliminary data.</text>
</comment>
<dbReference type="InterPro" id="IPR043133">
    <property type="entry name" value="GTP-CH-I_C/QueF"/>
</dbReference>
<dbReference type="GO" id="GO:0003848">
    <property type="term" value="F:2-amino-4-hydroxy-6-hydroxymethyldihydropteridine diphosphokinase activity"/>
    <property type="evidence" value="ECO:0007669"/>
    <property type="project" value="UniProtKB-EC"/>
</dbReference>
<keyword evidence="8 9" id="KW-0289">Folate biosynthesis</keyword>
<dbReference type="Proteomes" id="UP001232536">
    <property type="component" value="Unassembled WGS sequence"/>
</dbReference>
<keyword evidence="9" id="KW-0456">Lyase</keyword>
<keyword evidence="6" id="KW-0418">Kinase</keyword>
<evidence type="ECO:0000256" key="9">
    <source>
        <dbReference type="RuleBase" id="RU362079"/>
    </source>
</evidence>